<feature type="domain" description="HTH araC/xylS-type" evidence="5">
    <location>
        <begin position="58"/>
        <end position="88"/>
    </location>
</feature>
<protein>
    <submittedName>
        <fullName evidence="6">AraC family transcriptional regulator</fullName>
    </submittedName>
</protein>
<dbReference type="EMBL" id="JACOPB010000004">
    <property type="protein sequence ID" value="MBC5708516.1"/>
    <property type="molecule type" value="Genomic_DNA"/>
</dbReference>
<evidence type="ECO:0000259" key="5">
    <source>
        <dbReference type="PROSITE" id="PS01124"/>
    </source>
</evidence>
<dbReference type="InterPro" id="IPR009057">
    <property type="entry name" value="Homeodomain-like_sf"/>
</dbReference>
<dbReference type="InterPro" id="IPR020449">
    <property type="entry name" value="Tscrpt_reg_AraC-type_HTH"/>
</dbReference>
<gene>
    <name evidence="6" type="ORF">H8S75_11195</name>
</gene>
<evidence type="ECO:0000313" key="7">
    <source>
        <dbReference type="Proteomes" id="UP000634672"/>
    </source>
</evidence>
<name>A0ABR7H5X2_9FIRM</name>
<keyword evidence="7" id="KW-1185">Reference proteome</keyword>
<keyword evidence="1" id="KW-0805">Transcription regulation</keyword>
<dbReference type="Pfam" id="PF00165">
    <property type="entry name" value="HTH_AraC"/>
    <property type="match status" value="1"/>
</dbReference>
<dbReference type="SUPFAM" id="SSF46689">
    <property type="entry name" value="Homeodomain-like"/>
    <property type="match status" value="1"/>
</dbReference>
<comment type="caution">
    <text evidence="6">The sequence shown here is derived from an EMBL/GenBank/DDBJ whole genome shotgun (WGS) entry which is preliminary data.</text>
</comment>
<feature type="region of interest" description="Disordered" evidence="4">
    <location>
        <begin position="1"/>
        <end position="24"/>
    </location>
</feature>
<feature type="compositionally biased region" description="Polar residues" evidence="4">
    <location>
        <begin position="1"/>
        <end position="12"/>
    </location>
</feature>
<dbReference type="PROSITE" id="PS01124">
    <property type="entry name" value="HTH_ARAC_FAMILY_2"/>
    <property type="match status" value="1"/>
</dbReference>
<evidence type="ECO:0000256" key="4">
    <source>
        <dbReference type="SAM" id="MobiDB-lite"/>
    </source>
</evidence>
<evidence type="ECO:0000256" key="1">
    <source>
        <dbReference type="ARBA" id="ARBA00023015"/>
    </source>
</evidence>
<evidence type="ECO:0000313" key="6">
    <source>
        <dbReference type="EMBL" id="MBC5708516.1"/>
    </source>
</evidence>
<keyword evidence="3" id="KW-0804">Transcription</keyword>
<reference evidence="6 7" key="1">
    <citation type="submission" date="2020-08" db="EMBL/GenBank/DDBJ databases">
        <title>Genome public.</title>
        <authorList>
            <person name="Liu C."/>
            <person name="Sun Q."/>
        </authorList>
    </citation>
    <scope>NUCLEOTIDE SEQUENCE [LARGE SCALE GENOMIC DNA]</scope>
    <source>
        <strain evidence="6 7">NSJ-66</strain>
    </source>
</reference>
<dbReference type="Gene3D" id="1.10.10.60">
    <property type="entry name" value="Homeodomain-like"/>
    <property type="match status" value="1"/>
</dbReference>
<accession>A0ABR7H5X2</accession>
<dbReference type="Proteomes" id="UP000634672">
    <property type="component" value="Unassembled WGS sequence"/>
</dbReference>
<proteinExistence type="predicted"/>
<dbReference type="PRINTS" id="PR00032">
    <property type="entry name" value="HTHARAC"/>
</dbReference>
<evidence type="ECO:0000256" key="3">
    <source>
        <dbReference type="ARBA" id="ARBA00023163"/>
    </source>
</evidence>
<organism evidence="6 7">
    <name type="scientific">Hungatella hominis</name>
    <dbReference type="NCBI Taxonomy" id="2763050"/>
    <lineage>
        <taxon>Bacteria</taxon>
        <taxon>Bacillati</taxon>
        <taxon>Bacillota</taxon>
        <taxon>Clostridia</taxon>
        <taxon>Lachnospirales</taxon>
        <taxon>Lachnospiraceae</taxon>
        <taxon>Hungatella</taxon>
    </lineage>
</organism>
<evidence type="ECO:0000256" key="2">
    <source>
        <dbReference type="ARBA" id="ARBA00023125"/>
    </source>
</evidence>
<sequence>MQRQLHASQSLSGPRPDRRNRPPLVRPLMINPALITGSTFPPIPIRKKPRVLQNAPMIAELCGYTNMNFFYRKFKEMYGMSPKQYRGR</sequence>
<keyword evidence="2" id="KW-0238">DNA-binding</keyword>
<dbReference type="InterPro" id="IPR018060">
    <property type="entry name" value="HTH_AraC"/>
</dbReference>